<dbReference type="Pfam" id="PF01455">
    <property type="entry name" value="HupF_HypC"/>
    <property type="match status" value="1"/>
</dbReference>
<dbReference type="EMBL" id="JAUSRV010000008">
    <property type="protein sequence ID" value="MDP9972149.1"/>
    <property type="molecule type" value="Genomic_DNA"/>
</dbReference>
<dbReference type="Gene3D" id="2.30.30.140">
    <property type="match status" value="1"/>
</dbReference>
<dbReference type="InterPro" id="IPR001109">
    <property type="entry name" value="Hydrogenase_HupF/HypC"/>
</dbReference>
<sequence>MQILSIEPGHAICTGRGEQRRVRTLLVAEPAVGDWVLVFLDSVRERIDARRAAEIDATLDLLAAAQAGAPGGTAAAFALPSAASTQELLALCGQPPLRLADETTESPS</sequence>
<dbReference type="SUPFAM" id="SSF159127">
    <property type="entry name" value="HupF/HypC-like"/>
    <property type="match status" value="1"/>
</dbReference>
<dbReference type="PRINTS" id="PR00445">
    <property type="entry name" value="HUPFHYPC"/>
</dbReference>
<evidence type="ECO:0000313" key="2">
    <source>
        <dbReference type="EMBL" id="MDP9972149.1"/>
    </source>
</evidence>
<dbReference type="GO" id="GO:1902670">
    <property type="term" value="F:carbon dioxide binding"/>
    <property type="evidence" value="ECO:0007669"/>
    <property type="project" value="TreeGrafter"/>
</dbReference>
<dbReference type="AlphaFoldDB" id="A0AAW8EI76"/>
<dbReference type="NCBIfam" id="TIGR00074">
    <property type="entry name" value="hypC_hupF"/>
    <property type="match status" value="1"/>
</dbReference>
<organism evidence="2 3">
    <name type="scientific">Variovorax paradoxus</name>
    <dbReference type="NCBI Taxonomy" id="34073"/>
    <lineage>
        <taxon>Bacteria</taxon>
        <taxon>Pseudomonadati</taxon>
        <taxon>Pseudomonadota</taxon>
        <taxon>Betaproteobacteria</taxon>
        <taxon>Burkholderiales</taxon>
        <taxon>Comamonadaceae</taxon>
        <taxon>Variovorax</taxon>
    </lineage>
</organism>
<protein>
    <submittedName>
        <fullName evidence="2">Hydrogenase expression/formation protein HypC</fullName>
    </submittedName>
</protein>
<reference evidence="2" key="1">
    <citation type="submission" date="2023-07" db="EMBL/GenBank/DDBJ databases">
        <title>Sorghum-associated microbial communities from plants grown in Nebraska, USA.</title>
        <authorList>
            <person name="Schachtman D."/>
        </authorList>
    </citation>
    <scope>NUCLEOTIDE SEQUENCE</scope>
    <source>
        <strain evidence="2">DS3315</strain>
    </source>
</reference>
<gene>
    <name evidence="2" type="ORF">J2W39_003391</name>
</gene>
<dbReference type="Proteomes" id="UP001224845">
    <property type="component" value="Unassembled WGS sequence"/>
</dbReference>
<dbReference type="GO" id="GO:0051604">
    <property type="term" value="P:protein maturation"/>
    <property type="evidence" value="ECO:0007669"/>
    <property type="project" value="TreeGrafter"/>
</dbReference>
<dbReference type="GO" id="GO:0005506">
    <property type="term" value="F:iron ion binding"/>
    <property type="evidence" value="ECO:0007669"/>
    <property type="project" value="TreeGrafter"/>
</dbReference>
<evidence type="ECO:0000313" key="3">
    <source>
        <dbReference type="Proteomes" id="UP001224845"/>
    </source>
</evidence>
<proteinExistence type="inferred from homology"/>
<dbReference type="PANTHER" id="PTHR35177">
    <property type="entry name" value="HYDROGENASE MATURATION FACTOR HYBG"/>
    <property type="match status" value="1"/>
</dbReference>
<dbReference type="PANTHER" id="PTHR35177:SF2">
    <property type="entry name" value="HYDROGENASE MATURATION FACTOR HYBG"/>
    <property type="match status" value="1"/>
</dbReference>
<comment type="similarity">
    <text evidence="1">Belongs to the HupF/HypC family.</text>
</comment>
<comment type="caution">
    <text evidence="2">The sequence shown here is derived from an EMBL/GenBank/DDBJ whole genome shotgun (WGS) entry which is preliminary data.</text>
</comment>
<name>A0AAW8EI76_VARPD</name>
<evidence type="ECO:0000256" key="1">
    <source>
        <dbReference type="ARBA" id="ARBA00006018"/>
    </source>
</evidence>
<accession>A0AAW8EI76</accession>